<dbReference type="AlphaFoldDB" id="A0AAP0JPU7"/>
<keyword evidence="2" id="KW-1185">Reference proteome</keyword>
<dbReference type="EMBL" id="JBBNAE010000003">
    <property type="protein sequence ID" value="KAK9137789.1"/>
    <property type="molecule type" value="Genomic_DNA"/>
</dbReference>
<reference evidence="1 2" key="1">
    <citation type="submission" date="2024-01" db="EMBL/GenBank/DDBJ databases">
        <title>Genome assemblies of Stephania.</title>
        <authorList>
            <person name="Yang L."/>
        </authorList>
    </citation>
    <scope>NUCLEOTIDE SEQUENCE [LARGE SCALE GENOMIC DNA]</scope>
    <source>
        <strain evidence="1">QJT</strain>
        <tissue evidence="1">Leaf</tissue>
    </source>
</reference>
<proteinExistence type="predicted"/>
<accession>A0AAP0JPU7</accession>
<protein>
    <submittedName>
        <fullName evidence="1">Uncharacterized protein</fullName>
    </submittedName>
</protein>
<sequence length="156" mass="17643">MRAHAIEISPIVVTPITQRQSDQSTLKDTSTKATTADVAERDWRRVEAVTWPEGPGDTCRFVIGWSWKLRLAGPVAERHVAVQNSDQFARLLAKIWETAQARIPRKIDELDLKRTCACPRGRCWLDEKMLTVLDCLRGLLSLAESAVCDATRPIRY</sequence>
<evidence type="ECO:0000313" key="1">
    <source>
        <dbReference type="EMBL" id="KAK9137789.1"/>
    </source>
</evidence>
<evidence type="ECO:0000313" key="2">
    <source>
        <dbReference type="Proteomes" id="UP001417504"/>
    </source>
</evidence>
<dbReference type="Proteomes" id="UP001417504">
    <property type="component" value="Unassembled WGS sequence"/>
</dbReference>
<name>A0AAP0JPU7_9MAGN</name>
<comment type="caution">
    <text evidence="1">The sequence shown here is derived from an EMBL/GenBank/DDBJ whole genome shotgun (WGS) entry which is preliminary data.</text>
</comment>
<gene>
    <name evidence="1" type="ORF">Sjap_008383</name>
</gene>
<organism evidence="1 2">
    <name type="scientific">Stephania japonica</name>
    <dbReference type="NCBI Taxonomy" id="461633"/>
    <lineage>
        <taxon>Eukaryota</taxon>
        <taxon>Viridiplantae</taxon>
        <taxon>Streptophyta</taxon>
        <taxon>Embryophyta</taxon>
        <taxon>Tracheophyta</taxon>
        <taxon>Spermatophyta</taxon>
        <taxon>Magnoliopsida</taxon>
        <taxon>Ranunculales</taxon>
        <taxon>Menispermaceae</taxon>
        <taxon>Menispermoideae</taxon>
        <taxon>Cissampelideae</taxon>
        <taxon>Stephania</taxon>
    </lineage>
</organism>